<dbReference type="PANTHER" id="PTHR30269:SF0">
    <property type="entry name" value="MEMBRANE TRANSPORTER PROTEIN YFCA-RELATED"/>
    <property type="match status" value="1"/>
</dbReference>
<dbReference type="InterPro" id="IPR052017">
    <property type="entry name" value="TSUP"/>
</dbReference>
<feature type="transmembrane region" description="Helical" evidence="8">
    <location>
        <begin position="215"/>
        <end position="234"/>
    </location>
</feature>
<comment type="similarity">
    <text evidence="2 8">Belongs to the 4-toluene sulfonate uptake permease (TSUP) (TC 2.A.102) family.</text>
</comment>
<evidence type="ECO:0000313" key="9">
    <source>
        <dbReference type="EMBL" id="ABK71319.1"/>
    </source>
</evidence>
<evidence type="ECO:0000256" key="7">
    <source>
        <dbReference type="ARBA" id="ARBA00023136"/>
    </source>
</evidence>
<comment type="subcellular location">
    <subcellularLocation>
        <location evidence="1 8">Cell membrane</location>
        <topology evidence="1 8">Multi-pass membrane protein</topology>
    </subcellularLocation>
</comment>
<dbReference type="KEGG" id="msb:LJ00_18565"/>
<name>A0QYP8_MYCS2</name>
<gene>
    <name evidence="9" type="ordered locus">MSMEG_3737</name>
</gene>
<sequence>MSVTHMILIALAGVGAGAINAVVGSGTLITFPTLVALGYPPVTSTMSNAVGLVAGGVSGTWGYRRELRGQWKRLRWQIPASLIGAIIGAWLLLHLPEKVFVTVVPILLILALVLVLVGPRIQAWARKRAEASGNGADHVSTRRMVAVVLGTWAVGIYGGYFTAAQGILLVAVMGALLPESIQRMNAAKNLLSLLVNIVAALAYTLVAFDRISWEAAGLIAVGSLLGGFLGSHFGRRLSPNALRAVIIIVGLIGLYRLLTV</sequence>
<keyword evidence="7 8" id="KW-0472">Membrane</keyword>
<evidence type="ECO:0000256" key="1">
    <source>
        <dbReference type="ARBA" id="ARBA00004651"/>
    </source>
</evidence>
<evidence type="ECO:0000256" key="6">
    <source>
        <dbReference type="ARBA" id="ARBA00022989"/>
    </source>
</evidence>
<feature type="transmembrane region" description="Helical" evidence="8">
    <location>
        <begin position="144"/>
        <end position="177"/>
    </location>
</feature>
<evidence type="ECO:0000256" key="2">
    <source>
        <dbReference type="ARBA" id="ARBA00009142"/>
    </source>
</evidence>
<dbReference type="RefSeq" id="WP_011729298.1">
    <property type="nucleotide sequence ID" value="NC_008596.1"/>
</dbReference>
<dbReference type="GO" id="GO:0005886">
    <property type="term" value="C:plasma membrane"/>
    <property type="evidence" value="ECO:0007669"/>
    <property type="project" value="UniProtKB-SubCell"/>
</dbReference>
<evidence type="ECO:0000256" key="3">
    <source>
        <dbReference type="ARBA" id="ARBA00022448"/>
    </source>
</evidence>
<organism evidence="9 10">
    <name type="scientific">Mycolicibacterium smegmatis (strain ATCC 700084 / mc(2)155)</name>
    <name type="common">Mycobacterium smegmatis</name>
    <dbReference type="NCBI Taxonomy" id="246196"/>
    <lineage>
        <taxon>Bacteria</taxon>
        <taxon>Bacillati</taxon>
        <taxon>Actinomycetota</taxon>
        <taxon>Actinomycetes</taxon>
        <taxon>Mycobacteriales</taxon>
        <taxon>Mycobacteriaceae</taxon>
        <taxon>Mycolicibacterium</taxon>
    </lineage>
</organism>
<dbReference type="Proteomes" id="UP000000757">
    <property type="component" value="Chromosome"/>
</dbReference>
<accession>A0QYP8</accession>
<dbReference type="PaxDb" id="246196-MSMEI_3647"/>
<feature type="transmembrane region" description="Helical" evidence="8">
    <location>
        <begin position="45"/>
        <end position="64"/>
    </location>
</feature>
<dbReference type="PATRIC" id="fig|246196.19.peg.3678"/>
<feature type="transmembrane region" description="Helical" evidence="8">
    <location>
        <begin position="76"/>
        <end position="93"/>
    </location>
</feature>
<dbReference type="Pfam" id="PF01925">
    <property type="entry name" value="TauE"/>
    <property type="match status" value="1"/>
</dbReference>
<feature type="transmembrane region" description="Helical" evidence="8">
    <location>
        <begin position="189"/>
        <end position="208"/>
    </location>
</feature>
<reference evidence="9 10" key="1">
    <citation type="submission" date="2006-10" db="EMBL/GenBank/DDBJ databases">
        <authorList>
            <person name="Fleischmann R.D."/>
            <person name="Dodson R.J."/>
            <person name="Haft D.H."/>
            <person name="Merkel J.S."/>
            <person name="Nelson W.C."/>
            <person name="Fraser C.M."/>
        </authorList>
    </citation>
    <scope>NUCLEOTIDE SEQUENCE [LARGE SCALE GENOMIC DNA]</scope>
    <source>
        <strain evidence="10">ATCC 700084 / mc(2)155</strain>
    </source>
</reference>
<feature type="transmembrane region" description="Helical" evidence="8">
    <location>
        <begin position="99"/>
        <end position="118"/>
    </location>
</feature>
<keyword evidence="4 8" id="KW-1003">Cell membrane</keyword>
<evidence type="ECO:0000313" key="10">
    <source>
        <dbReference type="Proteomes" id="UP000000757"/>
    </source>
</evidence>
<dbReference type="KEGG" id="msm:MSMEG_3737"/>
<feature type="transmembrane region" description="Helical" evidence="8">
    <location>
        <begin position="240"/>
        <end position="258"/>
    </location>
</feature>
<proteinExistence type="inferred from homology"/>
<evidence type="ECO:0000256" key="5">
    <source>
        <dbReference type="ARBA" id="ARBA00022692"/>
    </source>
</evidence>
<protein>
    <recommendedName>
        <fullName evidence="8">Probable membrane transporter protein</fullName>
    </recommendedName>
</protein>
<keyword evidence="3" id="KW-0813">Transport</keyword>
<keyword evidence="10" id="KW-1185">Reference proteome</keyword>
<dbReference type="OrthoDB" id="3782574at2"/>
<keyword evidence="6 8" id="KW-1133">Transmembrane helix</keyword>
<dbReference type="GeneID" id="93458479"/>
<keyword evidence="5 8" id="KW-0812">Transmembrane</keyword>
<dbReference type="EMBL" id="CP000480">
    <property type="protein sequence ID" value="ABK71319.1"/>
    <property type="molecule type" value="Genomic_DNA"/>
</dbReference>
<dbReference type="AlphaFoldDB" id="A0QYP8"/>
<dbReference type="STRING" id="246196.MSMEG_3737"/>
<dbReference type="InterPro" id="IPR002781">
    <property type="entry name" value="TM_pro_TauE-like"/>
</dbReference>
<dbReference type="eggNOG" id="COG0730">
    <property type="taxonomic scope" value="Bacteria"/>
</dbReference>
<evidence type="ECO:0000256" key="4">
    <source>
        <dbReference type="ARBA" id="ARBA00022475"/>
    </source>
</evidence>
<evidence type="ECO:0000256" key="8">
    <source>
        <dbReference type="RuleBase" id="RU363041"/>
    </source>
</evidence>
<dbReference type="PANTHER" id="PTHR30269">
    <property type="entry name" value="TRANSMEMBRANE PROTEIN YFCA"/>
    <property type="match status" value="1"/>
</dbReference>